<dbReference type="SUPFAM" id="SSF48452">
    <property type="entry name" value="TPR-like"/>
    <property type="match status" value="1"/>
</dbReference>
<dbReference type="PROSITE" id="PS50005">
    <property type="entry name" value="TPR"/>
    <property type="match status" value="1"/>
</dbReference>
<organism evidence="3 4">
    <name type="scientific">Herbaspirillum rubrisubalbicans Os34</name>
    <dbReference type="NCBI Taxonomy" id="1235827"/>
    <lineage>
        <taxon>Bacteria</taxon>
        <taxon>Pseudomonadati</taxon>
        <taxon>Pseudomonadota</taxon>
        <taxon>Betaproteobacteria</taxon>
        <taxon>Burkholderiales</taxon>
        <taxon>Oxalobacteraceae</taxon>
        <taxon>Herbaspirillum</taxon>
    </lineage>
</organism>
<dbReference type="Proteomes" id="UP000501648">
    <property type="component" value="Chromosome"/>
</dbReference>
<evidence type="ECO:0008006" key="5">
    <source>
        <dbReference type="Google" id="ProtNLM"/>
    </source>
</evidence>
<evidence type="ECO:0000313" key="4">
    <source>
        <dbReference type="Proteomes" id="UP000501648"/>
    </source>
</evidence>
<dbReference type="EMBL" id="CP008956">
    <property type="protein sequence ID" value="QJQ02732.1"/>
    <property type="molecule type" value="Genomic_DNA"/>
</dbReference>
<sequence>MKLSASGSGKSGLPGAGHMSRMKKIAYAASGLLVLGAATVVACGPDFPLQLLDDRAGTLRNTPNNSFAWEVAHLVTPTDKLQADEGSGYEQSAAHPDDPHSLQMLEKGQLDATQWTALQAMRAAPDGQSAYAAGAALPAAIRLYTAGAQDFRANALEAARQRFEAVLALPAPQARERAVWAAYMLGRLHAIEGRREQAIASFTQSRALALAGAPDPLGLAVASYGEQARLLLVGEAGACNWSDFNEGHACGESIKPADLKQAIHLYAEQAARGSLSAQSSLQALASWSLARSATSAELIDDAVAQQLLVAYALARVGDVVEGPQAGGGDYDPSAPAYGSSGYADAARSAKFKPNTMLVNLVDALKRRGLEHIAGADRVAALAYRSGRYELAQALVDQQESALAWWVRAKLALRRGDNEAAVQAYARAAQAFPRNDASLEPGNLDLLVGEQGVLTLSRGQYVEALAQFHRAATQSAGQNRGYYSASYGDYYNDLAYVAERVLSTDELKTYVDAHAPASPMPSPQAVQAKAAQQQGRPSLRWIALELAPLTVEDNLRQLLARRLVREGRVEQALPYFPDERDERFVQSSYDDQGRETPVTWRLRAKAREYGQALERAHHAWRATSRAQGWYEAAVIARRQGMEIMGYEQGPDYAIYGGSYAGGAGRGVGLYLDETKPVADTPQARAQADLPGPLVTEGERQRYAASEAKPYQRFHYRAIAAGYAMQAADELPARSQAFAAVLCQGVNFVADDPARAQPLYLRYVKQGAAVPFSADFGQNCVEPDFAAAARFPYRQAWRATRHWVGQHRAVSAALLLALVVGAGWGAAHWRRQRRAV</sequence>
<evidence type="ECO:0000256" key="2">
    <source>
        <dbReference type="SAM" id="Phobius"/>
    </source>
</evidence>
<dbReference type="Gene3D" id="1.25.40.10">
    <property type="entry name" value="Tetratricopeptide repeat domain"/>
    <property type="match status" value="1"/>
</dbReference>
<dbReference type="InterPro" id="IPR011990">
    <property type="entry name" value="TPR-like_helical_dom_sf"/>
</dbReference>
<keyword evidence="2" id="KW-1133">Transmembrane helix</keyword>
<feature type="transmembrane region" description="Helical" evidence="2">
    <location>
        <begin position="807"/>
        <end position="825"/>
    </location>
</feature>
<dbReference type="RefSeq" id="WP_017455130.1">
    <property type="nucleotide sequence ID" value="NZ_CP008956.1"/>
</dbReference>
<name>A0A6M3ZYZ7_9BURK</name>
<evidence type="ECO:0000256" key="1">
    <source>
        <dbReference type="PROSITE-ProRule" id="PRU00339"/>
    </source>
</evidence>
<dbReference type="InterPro" id="IPR019734">
    <property type="entry name" value="TPR_rpt"/>
</dbReference>
<keyword evidence="2" id="KW-0472">Membrane</keyword>
<proteinExistence type="predicted"/>
<dbReference type="AlphaFoldDB" id="A0A6M3ZYZ7"/>
<protein>
    <recommendedName>
        <fullName evidence="5">Tetratricopeptide repeat-containing protein</fullName>
    </recommendedName>
</protein>
<feature type="repeat" description="TPR" evidence="1">
    <location>
        <begin position="401"/>
        <end position="434"/>
    </location>
</feature>
<keyword evidence="2" id="KW-0812">Transmembrane</keyword>
<reference evidence="3 4" key="1">
    <citation type="journal article" date="2012" name="J. Bacteriol.">
        <title>Genome sequence of the pathogenic Herbaspirillum seropedicae strain Os34, isolated from rice roots.</title>
        <authorList>
            <person name="Ye W."/>
            <person name="Ye S."/>
            <person name="Liu J."/>
            <person name="Chang S."/>
            <person name="Chen M."/>
            <person name="Zhu B."/>
            <person name="Guo L."/>
            <person name="An Q."/>
        </authorList>
    </citation>
    <scope>NUCLEOTIDE SEQUENCE [LARGE SCALE GENOMIC DNA]</scope>
    <source>
        <strain evidence="3 4">Os34</strain>
    </source>
</reference>
<accession>A0A6M3ZYZ7</accession>
<gene>
    <name evidence="3" type="ORF">C798_21650</name>
</gene>
<keyword evidence="1" id="KW-0802">TPR repeat</keyword>
<evidence type="ECO:0000313" key="3">
    <source>
        <dbReference type="EMBL" id="QJQ02732.1"/>
    </source>
</evidence>